<name>A0ABP0QT83_9DINO</name>
<proteinExistence type="predicted"/>
<feature type="non-terminal residue" evidence="2">
    <location>
        <position position="1"/>
    </location>
</feature>
<organism evidence="2 3">
    <name type="scientific">Durusdinium trenchii</name>
    <dbReference type="NCBI Taxonomy" id="1381693"/>
    <lineage>
        <taxon>Eukaryota</taxon>
        <taxon>Sar</taxon>
        <taxon>Alveolata</taxon>
        <taxon>Dinophyceae</taxon>
        <taxon>Suessiales</taxon>
        <taxon>Symbiodiniaceae</taxon>
        <taxon>Durusdinium</taxon>
    </lineage>
</organism>
<keyword evidence="3" id="KW-1185">Reference proteome</keyword>
<reference evidence="2 3" key="1">
    <citation type="submission" date="2024-02" db="EMBL/GenBank/DDBJ databases">
        <authorList>
            <person name="Chen Y."/>
            <person name="Shah S."/>
            <person name="Dougan E. K."/>
            <person name="Thang M."/>
            <person name="Chan C."/>
        </authorList>
    </citation>
    <scope>NUCLEOTIDE SEQUENCE [LARGE SCALE GENOMIC DNA]</scope>
</reference>
<feature type="region of interest" description="Disordered" evidence="1">
    <location>
        <begin position="185"/>
        <end position="209"/>
    </location>
</feature>
<accession>A0ABP0QT83</accession>
<comment type="caution">
    <text evidence="2">The sequence shown here is derived from an EMBL/GenBank/DDBJ whole genome shotgun (WGS) entry which is preliminary data.</text>
</comment>
<evidence type="ECO:0000313" key="2">
    <source>
        <dbReference type="EMBL" id="CAK9091515.1"/>
    </source>
</evidence>
<protein>
    <submittedName>
        <fullName evidence="2">Uncharacterized protein</fullName>
    </submittedName>
</protein>
<sequence>ADETDTETPETEPRVLSLLSRLQNEEMEKMDSVLARCLSQSLDWGKISRDADAFWTKSLSGVVLDAVERELSPVIQSSAASQVVLAAYQLGYVCFEQRYKSSPLEIFVDCVELKTGQALAPISRLMARVWGNGDSGKGEAKMVKPKHQEVEETEKRRVKEVSIDSTTMVPSDLYWSLLRAGERAKNGGQHRLKERRGQPESPKPHLVRT</sequence>
<gene>
    <name evidence="2" type="ORF">CCMP2556_LOCUS43865</name>
</gene>
<dbReference type="Proteomes" id="UP001642484">
    <property type="component" value="Unassembled WGS sequence"/>
</dbReference>
<evidence type="ECO:0000256" key="1">
    <source>
        <dbReference type="SAM" id="MobiDB-lite"/>
    </source>
</evidence>
<dbReference type="EMBL" id="CAXAMN010024984">
    <property type="protein sequence ID" value="CAK9091515.1"/>
    <property type="molecule type" value="Genomic_DNA"/>
</dbReference>
<evidence type="ECO:0000313" key="3">
    <source>
        <dbReference type="Proteomes" id="UP001642484"/>
    </source>
</evidence>